<organism evidence="1 2">
    <name type="scientific">Salipiger mucosus DSM 16094</name>
    <dbReference type="NCBI Taxonomy" id="1123237"/>
    <lineage>
        <taxon>Bacteria</taxon>
        <taxon>Pseudomonadati</taxon>
        <taxon>Pseudomonadota</taxon>
        <taxon>Alphaproteobacteria</taxon>
        <taxon>Rhodobacterales</taxon>
        <taxon>Roseobacteraceae</taxon>
        <taxon>Salipiger</taxon>
    </lineage>
</organism>
<accession>S9QZU9</accession>
<keyword evidence="1" id="KW-0808">Transferase</keyword>
<dbReference type="InterPro" id="IPR002654">
    <property type="entry name" value="Glyco_trans_25"/>
</dbReference>
<keyword evidence="2" id="KW-1185">Reference proteome</keyword>
<comment type="caution">
    <text evidence="1">The sequence shown here is derived from an EMBL/GenBank/DDBJ whole genome shotgun (WGS) entry which is preliminary data.</text>
</comment>
<dbReference type="AlphaFoldDB" id="S9QZU9"/>
<protein>
    <submittedName>
        <fullName evidence="1">Glycosyl transferase, family 25</fullName>
    </submittedName>
</protein>
<proteinExistence type="predicted"/>
<evidence type="ECO:0000313" key="1">
    <source>
        <dbReference type="EMBL" id="EPX86921.1"/>
    </source>
</evidence>
<evidence type="ECO:0000313" key="2">
    <source>
        <dbReference type="Proteomes" id="UP000015347"/>
    </source>
</evidence>
<dbReference type="CDD" id="cd06532">
    <property type="entry name" value="Glyco_transf_25"/>
    <property type="match status" value="1"/>
</dbReference>
<dbReference type="eggNOG" id="COG3306">
    <property type="taxonomic scope" value="Bacteria"/>
</dbReference>
<dbReference type="HOGENOM" id="CLU_1160000_0_0_5"/>
<sequence length="266" mass="29356">MLAGARRFASLRAVIEEVFMPVTRGGEALLSIFDRVYVINLPDRADRRAEMAAQLSRLGLGFDHPSVTLVPGVRPDDPGEFPGLGVRGCYMSHLSVLEAGLRDGAERFLLLEDDADFVRGIEERLPALAAAARDEDWGLLWAHMPGRYHAPPTATPDLLHEVSPDTPIKLAHMVGVTREAAELALPYLRAIAERPYDDPAGGPMHVDGAYFWFRRAHPGVRTLAPETALALQRSSRSDIHRGRWYETMPVVGELVAGLRRAKNALR</sequence>
<name>S9QZU9_9RHOB</name>
<dbReference type="STRING" id="1123237.Salmuc_01572"/>
<reference evidence="2" key="1">
    <citation type="journal article" date="2014" name="Stand. Genomic Sci.">
        <title>Genome sequence of the exopolysaccharide-producing Salipiger mucosus type strain (DSM 16094(T)), a moderately halophilic member of the Roseobacter clade.</title>
        <authorList>
            <person name="Riedel T."/>
            <person name="Spring S."/>
            <person name="Fiebig A."/>
            <person name="Petersen J."/>
            <person name="Kyrpides N.C."/>
            <person name="Goker M."/>
            <person name="Klenk H.P."/>
        </authorList>
    </citation>
    <scope>NUCLEOTIDE SEQUENCE [LARGE SCALE GENOMIC DNA]</scope>
    <source>
        <strain evidence="2">DSM 16094</strain>
    </source>
</reference>
<dbReference type="EMBL" id="APVH01000003">
    <property type="protein sequence ID" value="EPX86921.1"/>
    <property type="molecule type" value="Genomic_DNA"/>
</dbReference>
<dbReference type="Proteomes" id="UP000015347">
    <property type="component" value="Unassembled WGS sequence"/>
</dbReference>
<dbReference type="GO" id="GO:0016740">
    <property type="term" value="F:transferase activity"/>
    <property type="evidence" value="ECO:0007669"/>
    <property type="project" value="UniProtKB-KW"/>
</dbReference>
<gene>
    <name evidence="1" type="ORF">Salmuc_01572</name>
</gene>